<keyword evidence="4" id="KW-0899">Viral immunoevasion</keyword>
<evidence type="ECO:0000313" key="5">
    <source>
        <dbReference type="EMBL" id="AIY62167.1"/>
    </source>
</evidence>
<evidence type="ECO:0000256" key="1">
    <source>
        <dbReference type="ARBA" id="ARBA00022463"/>
    </source>
</evidence>
<dbReference type="RefSeq" id="YP_009111313.1">
    <property type="nucleotide sequence ID" value="NC_025837.1"/>
</dbReference>
<name>A0A0A7E968_9VIRU</name>
<dbReference type="Pfam" id="PF04662">
    <property type="entry name" value="Luteo_PO"/>
    <property type="match status" value="1"/>
</dbReference>
<dbReference type="KEGG" id="vg:22475690"/>
<dbReference type="GO" id="GO:0052170">
    <property type="term" value="P:symbiont-mediated suppression of host innate immune response"/>
    <property type="evidence" value="ECO:0007669"/>
    <property type="project" value="UniProtKB-KW"/>
</dbReference>
<dbReference type="GeneID" id="22475690"/>
<keyword evidence="6" id="KW-1185">Reference proteome</keyword>
<sequence length="253" mass="29632">MPLVVCKETSFVIYTSSTTEHLTPIFKLVLLFSFSRSLPELFHAQRYYYGRLLFDNFSRSFVFILPFIFIPHIRWESRGKFYLDISNAAALVKWGWWLGHFPRLRFNGDIICVDQRRTTSRSTYELYLWRFVGCRKLEVCVRHNSAMQRGARDLGNAIQIFLRQYSEWIEVGDREVNSLASVHMVMASIPSHSLYSELRRQLRTSFNNTGLVRSLHALSIPRSYLDVWYSSNLPLVIPEDHIEGSAIQKALRL</sequence>
<dbReference type="GO" id="GO:0016032">
    <property type="term" value="P:viral process"/>
    <property type="evidence" value="ECO:0007669"/>
    <property type="project" value="InterPro"/>
</dbReference>
<accession>A0A0A7E968</accession>
<protein>
    <submittedName>
        <fullName evidence="5">p0</fullName>
    </submittedName>
</protein>
<dbReference type="EMBL" id="KJ885302">
    <property type="protein sequence ID" value="AIY62167.1"/>
    <property type="molecule type" value="Genomic_RNA"/>
</dbReference>
<dbReference type="Proteomes" id="UP000204569">
    <property type="component" value="Segment"/>
</dbReference>
<evidence type="ECO:0000256" key="2">
    <source>
        <dbReference type="ARBA" id="ARBA00022581"/>
    </source>
</evidence>
<proteinExistence type="predicted"/>
<evidence type="ECO:0000256" key="4">
    <source>
        <dbReference type="ARBA" id="ARBA00023280"/>
    </source>
</evidence>
<keyword evidence="3" id="KW-1090">Inhibition of host innate immune response by virus</keyword>
<evidence type="ECO:0000313" key="6">
    <source>
        <dbReference type="Proteomes" id="UP000204569"/>
    </source>
</evidence>
<organism evidence="5 6">
    <name type="scientific">Sauropus yellowing virus</name>
    <dbReference type="NCBI Taxonomy" id="1577997"/>
    <lineage>
        <taxon>Viruses</taxon>
        <taxon>Riboviria</taxon>
        <taxon>Orthornavirae</taxon>
        <taxon>Pisuviricota</taxon>
        <taxon>Pisoniviricetes</taxon>
        <taxon>Sobelivirales</taxon>
        <taxon>Solemoviridae</taxon>
        <taxon>Polerovirus</taxon>
        <taxon>Polerovirus SAYV</taxon>
    </lineage>
</organism>
<reference evidence="5 6" key="1">
    <citation type="submission" date="2014-05" db="EMBL/GenBank/DDBJ databases">
        <title>Characterization of the complete genome of a novel polerovirus infecting Sauropus androgynus in Thailand.</title>
        <authorList>
            <person name="Knierim D."/>
            <person name="Maiss E."/>
            <person name="Menzel W."/>
            <person name="Winter S."/>
            <person name="Kenyon L."/>
        </authorList>
    </citation>
    <scope>NUCLEOTIDE SEQUENCE [LARGE SCALE GENOMIC DNA]</scope>
    <source>
        <strain evidence="5">THSP1-B</strain>
    </source>
</reference>
<keyword evidence="1" id="KW-0941">Suppressor of RNA silencing</keyword>
<dbReference type="InterPro" id="IPR006755">
    <property type="entry name" value="Virus_P0"/>
</dbReference>
<evidence type="ECO:0000256" key="3">
    <source>
        <dbReference type="ARBA" id="ARBA00022632"/>
    </source>
</evidence>
<keyword evidence="2" id="KW-0945">Host-virus interaction</keyword>